<sequence length="215" mass="25333">MFFRKKHREQSLFKIFSFYNQHVNPDVPVFQKAVFEKFGFSINHVFDKRFSHGDFLNHMCRNVTDTDYLICFDIDCIPTTPQWMQLLLNDLLEPRTIVGAAQTANHLRDAKNLYVSPFFFAISTAYLKELNYPDMNMTADMDAGQNLTERILAGNGQVKYWWPTHIEEEKWYLHHPEHNKFGLGTTYNDAIYHAFYSRDNISARFIEKCRAVLEG</sequence>
<evidence type="ECO:0000313" key="1">
    <source>
        <dbReference type="EMBL" id="RPE05974.1"/>
    </source>
</evidence>
<organism evidence="1 2">
    <name type="scientific">Chitinophaga lutea</name>
    <dbReference type="NCBI Taxonomy" id="2488634"/>
    <lineage>
        <taxon>Bacteria</taxon>
        <taxon>Pseudomonadati</taxon>
        <taxon>Bacteroidota</taxon>
        <taxon>Chitinophagia</taxon>
        <taxon>Chitinophagales</taxon>
        <taxon>Chitinophagaceae</taxon>
        <taxon>Chitinophaga</taxon>
    </lineage>
</organism>
<protein>
    <recommendedName>
        <fullName evidence="3">Glycosyltransferase</fullName>
    </recommendedName>
</protein>
<evidence type="ECO:0008006" key="3">
    <source>
        <dbReference type="Google" id="ProtNLM"/>
    </source>
</evidence>
<gene>
    <name evidence="1" type="ORF">EGT74_26860</name>
</gene>
<name>A0A3N4Q2H6_9BACT</name>
<dbReference type="Proteomes" id="UP000278351">
    <property type="component" value="Unassembled WGS sequence"/>
</dbReference>
<accession>A0A3N4Q2H6</accession>
<dbReference type="EMBL" id="RPDH01000003">
    <property type="protein sequence ID" value="RPE05974.1"/>
    <property type="molecule type" value="Genomic_DNA"/>
</dbReference>
<proteinExistence type="predicted"/>
<dbReference type="AlphaFoldDB" id="A0A3N4Q2H6"/>
<reference evidence="1 2" key="1">
    <citation type="submission" date="2018-11" db="EMBL/GenBank/DDBJ databases">
        <title>Chitinophaga lutea sp.nov., isolate from arsenic contaminated soil.</title>
        <authorList>
            <person name="Zong Y."/>
        </authorList>
    </citation>
    <scope>NUCLEOTIDE SEQUENCE [LARGE SCALE GENOMIC DNA]</scope>
    <source>
        <strain evidence="1 2">ZY74</strain>
    </source>
</reference>
<keyword evidence="2" id="KW-1185">Reference proteome</keyword>
<dbReference type="OrthoDB" id="6704307at2"/>
<dbReference type="InterPro" id="IPR029044">
    <property type="entry name" value="Nucleotide-diphossugar_trans"/>
</dbReference>
<comment type="caution">
    <text evidence="1">The sequence shown here is derived from an EMBL/GenBank/DDBJ whole genome shotgun (WGS) entry which is preliminary data.</text>
</comment>
<dbReference type="RefSeq" id="WP_123849624.1">
    <property type="nucleotide sequence ID" value="NZ_RPDH01000003.1"/>
</dbReference>
<evidence type="ECO:0000313" key="2">
    <source>
        <dbReference type="Proteomes" id="UP000278351"/>
    </source>
</evidence>
<dbReference type="SUPFAM" id="SSF53448">
    <property type="entry name" value="Nucleotide-diphospho-sugar transferases"/>
    <property type="match status" value="1"/>
</dbReference>